<dbReference type="InterPro" id="IPR008869">
    <property type="entry name" value="MlaC/ttg2D"/>
</dbReference>
<reference evidence="1 2" key="1">
    <citation type="journal article" date="2010" name="J. Bacteriol.">
        <title>Genome sequence of the oligotrophic marine Gammaproteobacterium HTCC2143, isolated from the Oregon Coast.</title>
        <authorList>
            <person name="Oh H.M."/>
            <person name="Kang I."/>
            <person name="Ferriera S."/>
            <person name="Giovannoni S.J."/>
            <person name="Cho J.C."/>
        </authorList>
    </citation>
    <scope>NUCLEOTIDE SEQUENCE [LARGE SCALE GENOMIC DNA]</scope>
    <source>
        <strain evidence="1 2">HTCC2143</strain>
    </source>
</reference>
<organism evidence="1 2">
    <name type="scientific">marine gamma proteobacterium HTCC2143</name>
    <dbReference type="NCBI Taxonomy" id="247633"/>
    <lineage>
        <taxon>Bacteria</taxon>
        <taxon>Pseudomonadati</taxon>
        <taxon>Pseudomonadota</taxon>
        <taxon>Gammaproteobacteria</taxon>
        <taxon>Cellvibrionales</taxon>
        <taxon>Spongiibacteraceae</taxon>
        <taxon>BD1-7 clade</taxon>
    </lineage>
</organism>
<dbReference type="InterPro" id="IPR042245">
    <property type="entry name" value="Tgt2/MlaC_sf"/>
</dbReference>
<proteinExistence type="predicted"/>
<dbReference type="PANTHER" id="PTHR36573">
    <property type="entry name" value="INTERMEMBRANE PHOSPHOLIPID TRANSPORT SYSTEM BINDING PROTEIN MLAC"/>
    <property type="match status" value="1"/>
</dbReference>
<protein>
    <submittedName>
        <fullName evidence="1">Toluene-tolerance protein</fullName>
    </submittedName>
</protein>
<evidence type="ECO:0000313" key="1">
    <source>
        <dbReference type="EMBL" id="EAW30527.1"/>
    </source>
</evidence>
<dbReference type="Proteomes" id="UP000004931">
    <property type="component" value="Unassembled WGS sequence"/>
</dbReference>
<dbReference type="AlphaFoldDB" id="A0YET2"/>
<sequence length="222" mass="24661">MCTALFAGTVAAESTASMPLVSPGPHEVVEKTTQQVMEVITSAKGYYATDPQRFYSEIESVLEDVIDFDGFSRGVMGQYASKKMYVSLETDEEKSAFKERMRRFSATFRNGLVQTYAKGLLAFNGNRIDVLPPIESKDLSGTDSVTVTQHIFGEAEKPFVIQYKLRPNRAGEWKLRNVTIEAINLGIVYRGQFNSAVRLYDGDIDKVIDNWSVDPTGSAKSS</sequence>
<dbReference type="PIRSF" id="PIRSF004649">
    <property type="entry name" value="MlaC"/>
    <property type="match status" value="1"/>
</dbReference>
<gene>
    <name evidence="1" type="ORF">GP2143_00272</name>
</gene>
<evidence type="ECO:0000313" key="2">
    <source>
        <dbReference type="Proteomes" id="UP000004931"/>
    </source>
</evidence>
<dbReference type="Pfam" id="PF05494">
    <property type="entry name" value="MlaC"/>
    <property type="match status" value="1"/>
</dbReference>
<dbReference type="STRING" id="247633.GP2143_00272"/>
<dbReference type="eggNOG" id="COG2854">
    <property type="taxonomic scope" value="Bacteria"/>
</dbReference>
<keyword evidence="2" id="KW-1185">Reference proteome</keyword>
<dbReference type="Gene3D" id="3.10.450.710">
    <property type="entry name" value="Tgt2/MlaC"/>
    <property type="match status" value="1"/>
</dbReference>
<dbReference type="EMBL" id="AAVT01000007">
    <property type="protein sequence ID" value="EAW30527.1"/>
    <property type="molecule type" value="Genomic_DNA"/>
</dbReference>
<name>A0YET2_9GAMM</name>
<dbReference type="PANTHER" id="PTHR36573:SF1">
    <property type="entry name" value="INTERMEMBRANE PHOSPHOLIPID TRANSPORT SYSTEM BINDING PROTEIN MLAC"/>
    <property type="match status" value="1"/>
</dbReference>
<comment type="caution">
    <text evidence="1">The sequence shown here is derived from an EMBL/GenBank/DDBJ whole genome shotgun (WGS) entry which is preliminary data.</text>
</comment>
<accession>A0YET2</accession>